<feature type="signal peptide" evidence="2">
    <location>
        <begin position="1"/>
        <end position="21"/>
    </location>
</feature>
<organism evidence="3 4">
    <name type="scientific">Siccirubricoccus deserti</name>
    <dbReference type="NCBI Taxonomy" id="2013562"/>
    <lineage>
        <taxon>Bacteria</taxon>
        <taxon>Pseudomonadati</taxon>
        <taxon>Pseudomonadota</taxon>
        <taxon>Alphaproteobacteria</taxon>
        <taxon>Acetobacterales</taxon>
        <taxon>Roseomonadaceae</taxon>
        <taxon>Siccirubricoccus</taxon>
    </lineage>
</organism>
<evidence type="ECO:0000313" key="4">
    <source>
        <dbReference type="Proteomes" id="UP000600101"/>
    </source>
</evidence>
<name>A0A9X0UD06_9PROT</name>
<gene>
    <name evidence="3" type="ORF">H7965_07230</name>
</gene>
<dbReference type="PIRSF" id="PIRSF017082">
    <property type="entry name" value="YflP"/>
    <property type="match status" value="1"/>
</dbReference>
<feature type="chain" id="PRO_5040740732" evidence="2">
    <location>
        <begin position="22"/>
        <end position="328"/>
    </location>
</feature>
<comment type="similarity">
    <text evidence="1">Belongs to the UPF0065 (bug) family.</text>
</comment>
<dbReference type="SUPFAM" id="SSF53850">
    <property type="entry name" value="Periplasmic binding protein-like II"/>
    <property type="match status" value="1"/>
</dbReference>
<evidence type="ECO:0000313" key="3">
    <source>
        <dbReference type="EMBL" id="MBC4015116.1"/>
    </source>
</evidence>
<protein>
    <submittedName>
        <fullName evidence="3">Tripartite tricarboxylate transporter substrate binding protein</fullName>
    </submittedName>
</protein>
<dbReference type="EMBL" id="JACOMF010000006">
    <property type="protein sequence ID" value="MBC4015116.1"/>
    <property type="molecule type" value="Genomic_DNA"/>
</dbReference>
<dbReference type="AlphaFoldDB" id="A0A9X0UD06"/>
<comment type="caution">
    <text evidence="3">The sequence shown here is derived from an EMBL/GenBank/DDBJ whole genome shotgun (WGS) entry which is preliminary data.</text>
</comment>
<dbReference type="InterPro" id="IPR042100">
    <property type="entry name" value="Bug_dom1"/>
</dbReference>
<evidence type="ECO:0000256" key="2">
    <source>
        <dbReference type="SAM" id="SignalP"/>
    </source>
</evidence>
<reference evidence="3" key="1">
    <citation type="submission" date="2020-08" db="EMBL/GenBank/DDBJ databases">
        <authorList>
            <person name="Hu Y."/>
            <person name="Nguyen S.V."/>
            <person name="Li F."/>
            <person name="Fanning S."/>
        </authorList>
    </citation>
    <scope>NUCLEOTIDE SEQUENCE</scope>
    <source>
        <strain evidence="3">SYSU D8009</strain>
    </source>
</reference>
<accession>A0A9X0UD06</accession>
<dbReference type="Proteomes" id="UP000600101">
    <property type="component" value="Unassembled WGS sequence"/>
</dbReference>
<keyword evidence="2" id="KW-0732">Signal</keyword>
<sequence length="328" mass="34619">MHRRSLLLTGLATPLAMPALAQDGYPSRPIRLLVGYPPAGTTDIAARLAAERLTPRLGQPVLVENRPGATGNIAAEIVARSEPDGHTLLTSNIATTAINYSLFGDRMPVKPEDFAALGLLTKVPNLIFVHPSAPVRNVAELIALAKARPGALNYGSAGSGGSPHMTMEMFKTRTGTNINHVPFRGAGPMLVEAVAGRLDCGCDNMPSVIGHVRDGRLRPIAVTSRGRAAVLPEVPSLHEAGLTDFEATAWFGLQAPARTPPAVVARLGREIDAVTRDAGYRARLAELGGAPPGLTEGGGTSPESYQRFITEEIRRWAEVVQASGAKID</sequence>
<dbReference type="Gene3D" id="3.40.190.150">
    <property type="entry name" value="Bordetella uptake gene, domain 1"/>
    <property type="match status" value="1"/>
</dbReference>
<dbReference type="PANTHER" id="PTHR42928:SF5">
    <property type="entry name" value="BLR1237 PROTEIN"/>
    <property type="match status" value="1"/>
</dbReference>
<dbReference type="CDD" id="cd13578">
    <property type="entry name" value="PBP2_Bug27"/>
    <property type="match status" value="1"/>
</dbReference>
<dbReference type="InterPro" id="IPR005064">
    <property type="entry name" value="BUG"/>
</dbReference>
<proteinExistence type="inferred from homology"/>
<dbReference type="RefSeq" id="WP_186769894.1">
    <property type="nucleotide sequence ID" value="NZ_JACOMF010000006.1"/>
</dbReference>
<dbReference type="Gene3D" id="3.40.190.10">
    <property type="entry name" value="Periplasmic binding protein-like II"/>
    <property type="match status" value="1"/>
</dbReference>
<dbReference type="PANTHER" id="PTHR42928">
    <property type="entry name" value="TRICARBOXYLATE-BINDING PROTEIN"/>
    <property type="match status" value="1"/>
</dbReference>
<evidence type="ECO:0000256" key="1">
    <source>
        <dbReference type="ARBA" id="ARBA00006987"/>
    </source>
</evidence>
<dbReference type="Pfam" id="PF03401">
    <property type="entry name" value="TctC"/>
    <property type="match status" value="1"/>
</dbReference>
<keyword evidence="4" id="KW-1185">Reference proteome</keyword>